<dbReference type="STRING" id="2282107.A0A286UH78"/>
<evidence type="ECO:0000256" key="8">
    <source>
        <dbReference type="ARBA" id="ARBA00023033"/>
    </source>
</evidence>
<dbReference type="InterPro" id="IPR001128">
    <property type="entry name" value="Cyt_P450"/>
</dbReference>
<dbReference type="SUPFAM" id="SSF48264">
    <property type="entry name" value="Cytochrome P450"/>
    <property type="match status" value="1"/>
</dbReference>
<dbReference type="Gene3D" id="1.10.630.10">
    <property type="entry name" value="Cytochrome P450"/>
    <property type="match status" value="1"/>
</dbReference>
<protein>
    <submittedName>
        <fullName evidence="11">Cytochrome P450</fullName>
    </submittedName>
</protein>
<organism evidence="11 12">
    <name type="scientific">Pyrrhoderma noxium</name>
    <dbReference type="NCBI Taxonomy" id="2282107"/>
    <lineage>
        <taxon>Eukaryota</taxon>
        <taxon>Fungi</taxon>
        <taxon>Dikarya</taxon>
        <taxon>Basidiomycota</taxon>
        <taxon>Agaricomycotina</taxon>
        <taxon>Agaricomycetes</taxon>
        <taxon>Hymenochaetales</taxon>
        <taxon>Hymenochaetaceae</taxon>
        <taxon>Pyrrhoderma</taxon>
    </lineage>
</organism>
<accession>A0A286UH78</accession>
<dbReference type="InParanoid" id="A0A286UH78"/>
<evidence type="ECO:0000256" key="3">
    <source>
        <dbReference type="ARBA" id="ARBA00010617"/>
    </source>
</evidence>
<dbReference type="PRINTS" id="PR00385">
    <property type="entry name" value="P450"/>
</dbReference>
<dbReference type="GO" id="GO:0004497">
    <property type="term" value="F:monooxygenase activity"/>
    <property type="evidence" value="ECO:0007669"/>
    <property type="project" value="UniProtKB-KW"/>
</dbReference>
<dbReference type="EMBL" id="NBII01000005">
    <property type="protein sequence ID" value="PAV18980.1"/>
    <property type="molecule type" value="Genomic_DNA"/>
</dbReference>
<proteinExistence type="inferred from homology"/>
<evidence type="ECO:0000313" key="12">
    <source>
        <dbReference type="Proteomes" id="UP000217199"/>
    </source>
</evidence>
<dbReference type="InterPro" id="IPR050121">
    <property type="entry name" value="Cytochrome_P450_monoxygenase"/>
</dbReference>
<keyword evidence="8" id="KW-0503">Monooxygenase</keyword>
<dbReference type="OrthoDB" id="1470350at2759"/>
<evidence type="ECO:0000256" key="9">
    <source>
        <dbReference type="PIRSR" id="PIRSR602401-1"/>
    </source>
</evidence>
<sequence length="892" mass="101412">MIPLSSLGISLLLIYVIRRLIIFVKIWLSNTNKLPCFVTPIQPISALGAMFPRSPIHYGISIGWDRKSDLYKKSPLKTLLIQPVLYGKSTIFSSNLELFRQVFSFNCPYEKPEMSIVRVLGENVVSADGDIWKRHRRITAPAFNHTTYRNVWETTARVYEEMIKEEGWSYSDETPVTNFNKITHKLALFLISIVGFGLPMSWSAPPYDAQGRRSIQSLIFSVSANVLLRSQLPRWLYALGIKRVNEIEEVYSEFENLMHERIEEREKELTKARSLEGYDKEKLEESIGDVFGRLVNSRLSEGKFSLSDDEIIGNCFIFTFAGHETTANTLALTLAELASNPEAQDWVYNSIYEKIGNRVPTFEDYDSLDCVLACFFEGLRMYPAAFLATRVASEDNVVKLNYPEGISDLVIKKGEAIVVDLIGVGYDPVTFPEPHIFNPQRWLSDHQSEEESSITRETQAGEVSGTSPASTLNGFVNFLIGPRTCLGHKFAKVESVSFLTHLLRDWKIVPELRNGETQVEWRKRVLSQPNLGLTLAVDDVPLKLIRRTRCYKYGQELVHCFLRSSVFIKFKHILHFCEESGIVDKQIACAKDGEAGGNIFLVWFRSEETIALVKAQSIHTRLGGMPVTVDVLEDLPPSTQAQYRRILSLCCERVSPSPLMHIRQQKSRKETPRRYATPSTKVYSSPSSTPTSVTRTSEKRHSMNPTYNTIERLPPTGFDTENLELSLSCLHTPRLVPPFENETLKESKTKWAGLHVSSPSIISLYPQDAPLPYYRDATSRRSFVITDAFQLKNSSENYTSNQSIWSTPKDKIREYLDRDYASSDAKPGDMKYVTVCRGSKIGRRDLGNRICVPIQPSKYSVIRNDLEAAKESYSTSLLKLKELLERKFMPLP</sequence>
<dbReference type="PANTHER" id="PTHR24305:SF166">
    <property type="entry name" value="CYTOCHROME P450 12A4, MITOCHONDRIAL-RELATED"/>
    <property type="match status" value="1"/>
</dbReference>
<keyword evidence="7 9" id="KW-0408">Iron</keyword>
<evidence type="ECO:0000256" key="6">
    <source>
        <dbReference type="ARBA" id="ARBA00023002"/>
    </source>
</evidence>
<feature type="compositionally biased region" description="Low complexity" evidence="10">
    <location>
        <begin position="677"/>
        <end position="695"/>
    </location>
</feature>
<evidence type="ECO:0000256" key="10">
    <source>
        <dbReference type="SAM" id="MobiDB-lite"/>
    </source>
</evidence>
<keyword evidence="5 9" id="KW-0479">Metal-binding</keyword>
<keyword evidence="12" id="KW-1185">Reference proteome</keyword>
<feature type="binding site" description="axial binding residue" evidence="9">
    <location>
        <position position="485"/>
    </location>
    <ligand>
        <name>heme</name>
        <dbReference type="ChEBI" id="CHEBI:30413"/>
    </ligand>
    <ligandPart>
        <name>Fe</name>
        <dbReference type="ChEBI" id="CHEBI:18248"/>
    </ligandPart>
</feature>
<evidence type="ECO:0000313" key="11">
    <source>
        <dbReference type="EMBL" id="PAV18980.1"/>
    </source>
</evidence>
<evidence type="ECO:0000256" key="5">
    <source>
        <dbReference type="ARBA" id="ARBA00022723"/>
    </source>
</evidence>
<comment type="caution">
    <text evidence="11">The sequence shown here is derived from an EMBL/GenBank/DDBJ whole genome shotgun (WGS) entry which is preliminary data.</text>
</comment>
<comment type="cofactor">
    <cofactor evidence="1 9">
        <name>heme</name>
        <dbReference type="ChEBI" id="CHEBI:30413"/>
    </cofactor>
</comment>
<dbReference type="Proteomes" id="UP000217199">
    <property type="component" value="Unassembled WGS sequence"/>
</dbReference>
<dbReference type="GO" id="GO:0020037">
    <property type="term" value="F:heme binding"/>
    <property type="evidence" value="ECO:0007669"/>
    <property type="project" value="InterPro"/>
</dbReference>
<dbReference type="Pfam" id="PF00067">
    <property type="entry name" value="p450"/>
    <property type="match status" value="1"/>
</dbReference>
<dbReference type="GO" id="GO:0016705">
    <property type="term" value="F:oxidoreductase activity, acting on paired donors, with incorporation or reduction of molecular oxygen"/>
    <property type="evidence" value="ECO:0007669"/>
    <property type="project" value="InterPro"/>
</dbReference>
<gene>
    <name evidence="11" type="ORF">PNOK_0582400</name>
</gene>
<comment type="similarity">
    <text evidence="3">Belongs to the cytochrome P450 family.</text>
</comment>
<dbReference type="GO" id="GO:0005506">
    <property type="term" value="F:iron ion binding"/>
    <property type="evidence" value="ECO:0007669"/>
    <property type="project" value="InterPro"/>
</dbReference>
<evidence type="ECO:0000256" key="7">
    <source>
        <dbReference type="ARBA" id="ARBA00023004"/>
    </source>
</evidence>
<keyword evidence="6" id="KW-0560">Oxidoreductase</keyword>
<reference evidence="11 12" key="1">
    <citation type="journal article" date="2017" name="Mol. Ecol.">
        <title>Comparative and population genomic landscape of Phellinus noxius: A hypervariable fungus causing root rot in trees.</title>
        <authorList>
            <person name="Chung C.L."/>
            <person name="Lee T.J."/>
            <person name="Akiba M."/>
            <person name="Lee H.H."/>
            <person name="Kuo T.H."/>
            <person name="Liu D."/>
            <person name="Ke H.M."/>
            <person name="Yokoi T."/>
            <person name="Roa M.B."/>
            <person name="Lu M.J."/>
            <person name="Chang Y.Y."/>
            <person name="Ann P.J."/>
            <person name="Tsai J.N."/>
            <person name="Chen C.Y."/>
            <person name="Tzean S.S."/>
            <person name="Ota Y."/>
            <person name="Hattori T."/>
            <person name="Sahashi N."/>
            <person name="Liou R.F."/>
            <person name="Kikuchi T."/>
            <person name="Tsai I.J."/>
        </authorList>
    </citation>
    <scope>NUCLEOTIDE SEQUENCE [LARGE SCALE GENOMIC DNA]</scope>
    <source>
        <strain evidence="11 12">FFPRI411160</strain>
    </source>
</reference>
<keyword evidence="4 9" id="KW-0349">Heme</keyword>
<evidence type="ECO:0000256" key="2">
    <source>
        <dbReference type="ARBA" id="ARBA00005179"/>
    </source>
</evidence>
<feature type="region of interest" description="Disordered" evidence="10">
    <location>
        <begin position="661"/>
        <end position="701"/>
    </location>
</feature>
<evidence type="ECO:0000256" key="4">
    <source>
        <dbReference type="ARBA" id="ARBA00022617"/>
    </source>
</evidence>
<name>A0A286UH78_9AGAM</name>
<comment type="pathway">
    <text evidence="2">Secondary metabolite biosynthesis.</text>
</comment>
<dbReference type="InterPro" id="IPR002401">
    <property type="entry name" value="Cyt_P450_E_grp-I"/>
</dbReference>
<feature type="region of interest" description="Disordered" evidence="10">
    <location>
        <begin position="447"/>
        <end position="467"/>
    </location>
</feature>
<dbReference type="PANTHER" id="PTHR24305">
    <property type="entry name" value="CYTOCHROME P450"/>
    <property type="match status" value="1"/>
</dbReference>
<evidence type="ECO:0000256" key="1">
    <source>
        <dbReference type="ARBA" id="ARBA00001971"/>
    </source>
</evidence>
<dbReference type="AlphaFoldDB" id="A0A286UH78"/>
<dbReference type="PRINTS" id="PR00463">
    <property type="entry name" value="EP450I"/>
</dbReference>
<dbReference type="InterPro" id="IPR036396">
    <property type="entry name" value="Cyt_P450_sf"/>
</dbReference>